<organism evidence="7 8">
    <name type="scientific">Cohnella kolymensis</name>
    <dbReference type="NCBI Taxonomy" id="1590652"/>
    <lineage>
        <taxon>Bacteria</taxon>
        <taxon>Bacillati</taxon>
        <taxon>Bacillota</taxon>
        <taxon>Bacilli</taxon>
        <taxon>Bacillales</taxon>
        <taxon>Paenibacillaceae</taxon>
        <taxon>Cohnella</taxon>
    </lineage>
</organism>
<keyword evidence="2" id="KW-0479">Metal-binding</keyword>
<dbReference type="SUPFAM" id="SSF55961">
    <property type="entry name" value="Bet v1-like"/>
    <property type="match status" value="1"/>
</dbReference>
<keyword evidence="8" id="KW-1185">Reference proteome</keyword>
<proteinExistence type="predicted"/>
<evidence type="ECO:0000256" key="1">
    <source>
        <dbReference type="ARBA" id="ARBA00022714"/>
    </source>
</evidence>
<dbReference type="CDD" id="cd03479">
    <property type="entry name" value="Rieske_RO_Alpha_PhDO_like"/>
    <property type="match status" value="1"/>
</dbReference>
<dbReference type="PROSITE" id="PS51296">
    <property type="entry name" value="RIESKE"/>
    <property type="match status" value="1"/>
</dbReference>
<dbReference type="EMBL" id="JXAL01000001">
    <property type="protein sequence ID" value="KIL37370.1"/>
    <property type="molecule type" value="Genomic_DNA"/>
</dbReference>
<dbReference type="PANTHER" id="PTHR21266:SF59">
    <property type="entry name" value="BLR4922 PROTEIN"/>
    <property type="match status" value="1"/>
</dbReference>
<dbReference type="Gene3D" id="3.90.380.10">
    <property type="entry name" value="Naphthalene 1,2-dioxygenase Alpha Subunit, Chain A, domain 1"/>
    <property type="match status" value="1"/>
</dbReference>
<feature type="domain" description="Rieske" evidence="6">
    <location>
        <begin position="27"/>
        <end position="134"/>
    </location>
</feature>
<gene>
    <name evidence="7" type="ORF">SD71_01460</name>
</gene>
<keyword evidence="5" id="KW-0411">Iron-sulfur</keyword>
<evidence type="ECO:0000256" key="4">
    <source>
        <dbReference type="ARBA" id="ARBA00023004"/>
    </source>
</evidence>
<reference evidence="7 8" key="1">
    <citation type="submission" date="2014-12" db="EMBL/GenBank/DDBJ databases">
        <title>Draft genome sequence of Cohnella kolymensis strain B-2846.</title>
        <authorList>
            <person name="Karlyshev A.V."/>
            <person name="Kudryashova E.B."/>
        </authorList>
    </citation>
    <scope>NUCLEOTIDE SEQUENCE [LARGE SCALE GENOMIC DNA]</scope>
    <source>
        <strain evidence="7 8">VKM B-2846</strain>
    </source>
</reference>
<keyword evidence="3" id="KW-0560">Oxidoreductase</keyword>
<keyword evidence="1" id="KW-0001">2Fe-2S</keyword>
<dbReference type="Pfam" id="PF19301">
    <property type="entry name" value="LigXa_C"/>
    <property type="match status" value="1"/>
</dbReference>
<accession>A0ABR5A8S6</accession>
<evidence type="ECO:0000256" key="3">
    <source>
        <dbReference type="ARBA" id="ARBA00023002"/>
    </source>
</evidence>
<dbReference type="SUPFAM" id="SSF50022">
    <property type="entry name" value="ISP domain"/>
    <property type="match status" value="1"/>
</dbReference>
<keyword evidence="4" id="KW-0408">Iron</keyword>
<dbReference type="InterPro" id="IPR045623">
    <property type="entry name" value="LigXa_C"/>
</dbReference>
<dbReference type="CDD" id="cd08878">
    <property type="entry name" value="RHO_alpha_C_DMO-like"/>
    <property type="match status" value="1"/>
</dbReference>
<sequence length="432" mass="48197">MLSHEDNELLTRTGSGTPMGDLFRRYWIPALESGELPEPDCPPVRVTLLGEQLLAFRDTNGAIGLVDEFCPHRKVSLFFGLNENCGLRCAYHGWKFDTTGHCVDMPSEPPESNFKDKVTIKSYPCEERGGVIWTYMGPPELKPELPEQEWMLVPDSHRLVSRRLQECNYFQALEGGIDSSHVSILHAGSVLGLGVSKGKSKDLLAKDTSPKFEVAEEEYGLLIGAKRKANEEENYWRITQFLMPWYTMIPPFGGAPRGGHAWVPVDDDSCMTWSWSWRPDQPLTEQDMKRELSGLGLHLKLIEGTKRTIANKDNDYMIDREAQKNGLSTAGIIGVSAEDQAVQESQGTIADRSAERLGTSDAAIIKARRVVLNACKNLMNGIEPPGLNPETHRVRSASVLLPNNVAFQVGAQKHLHFTMEQLEHGMAEEEVV</sequence>
<dbReference type="RefSeq" id="WP_041058680.1">
    <property type="nucleotide sequence ID" value="NZ_JXAL01000001.1"/>
</dbReference>
<dbReference type="Proteomes" id="UP000054526">
    <property type="component" value="Unassembled WGS sequence"/>
</dbReference>
<evidence type="ECO:0000256" key="5">
    <source>
        <dbReference type="ARBA" id="ARBA00023014"/>
    </source>
</evidence>
<evidence type="ECO:0000256" key="2">
    <source>
        <dbReference type="ARBA" id="ARBA00022723"/>
    </source>
</evidence>
<name>A0ABR5A8S6_9BACL</name>
<evidence type="ECO:0000259" key="6">
    <source>
        <dbReference type="PROSITE" id="PS51296"/>
    </source>
</evidence>
<dbReference type="Pfam" id="PF00355">
    <property type="entry name" value="Rieske"/>
    <property type="match status" value="1"/>
</dbReference>
<comment type="caution">
    <text evidence="7">The sequence shown here is derived from an EMBL/GenBank/DDBJ whole genome shotgun (WGS) entry which is preliminary data.</text>
</comment>
<protein>
    <submittedName>
        <fullName evidence="7">(2Fe-2S)-binding protein</fullName>
    </submittedName>
</protein>
<evidence type="ECO:0000313" key="8">
    <source>
        <dbReference type="Proteomes" id="UP000054526"/>
    </source>
</evidence>
<dbReference type="Gene3D" id="2.102.10.10">
    <property type="entry name" value="Rieske [2Fe-2S] iron-sulphur domain"/>
    <property type="match status" value="1"/>
</dbReference>
<dbReference type="PANTHER" id="PTHR21266">
    <property type="entry name" value="IRON-SULFUR DOMAIN CONTAINING PROTEIN"/>
    <property type="match status" value="1"/>
</dbReference>
<dbReference type="InterPro" id="IPR017941">
    <property type="entry name" value="Rieske_2Fe-2S"/>
</dbReference>
<evidence type="ECO:0000313" key="7">
    <source>
        <dbReference type="EMBL" id="KIL37370.1"/>
    </source>
</evidence>
<dbReference type="InterPro" id="IPR036922">
    <property type="entry name" value="Rieske_2Fe-2S_sf"/>
</dbReference>
<dbReference type="InterPro" id="IPR050584">
    <property type="entry name" value="Cholesterol_7-desaturase"/>
</dbReference>